<evidence type="ECO:0000259" key="2">
    <source>
        <dbReference type="Pfam" id="PF07534"/>
    </source>
</evidence>
<dbReference type="Proteomes" id="UP000683925">
    <property type="component" value="Unassembled WGS sequence"/>
</dbReference>
<sequence>MNNILCKDHPDNPIIFIIWNKNSLQLVCDECMGKILDEKNLENDKLKKLAIRKALKEPEYFFQQFNLDEKNTTLINGIAKYPEVQLRDFIQKIETNLKDIQLTLDKIINELKEEVFNVLNNKSNSRKQLEKVTQFSQFKDLIESLNNSQQTITHDVVNQVETKLLQIFIDLEKDSSSFNKEIKDNSASNKINKINFSGFRQFKDQMNQFLDLSLSFQGKIPNNQFIQNQSRGWKKIQRSNLIFNEQQQNLNCYVFWKNVQNKSNLLMIFKSQSGNIFGAYTPLKWIYEDRDVRDSSNCSFLFSYTHNTIHKLINGPNYSLFLRQQSGPCFSQDLYIKGDFQQGHSNLGISYTKEAQQHPNTHLFGQETPKIVECRIFEIIFQ</sequence>
<feature type="domain" description="TLDc" evidence="2">
    <location>
        <begin position="225"/>
        <end position="379"/>
    </location>
</feature>
<name>A0A8S1TK74_PAROT</name>
<dbReference type="AlphaFoldDB" id="A0A8S1TK74"/>
<evidence type="ECO:0000313" key="4">
    <source>
        <dbReference type="Proteomes" id="UP000683925"/>
    </source>
</evidence>
<gene>
    <name evidence="3" type="ORF">POCTA_138.1.T0260205</name>
</gene>
<dbReference type="OrthoDB" id="309150at2759"/>
<reference evidence="3" key="1">
    <citation type="submission" date="2021-01" db="EMBL/GenBank/DDBJ databases">
        <authorList>
            <consortium name="Genoscope - CEA"/>
            <person name="William W."/>
        </authorList>
    </citation>
    <scope>NUCLEOTIDE SEQUENCE</scope>
</reference>
<organism evidence="3 4">
    <name type="scientific">Paramecium octaurelia</name>
    <dbReference type="NCBI Taxonomy" id="43137"/>
    <lineage>
        <taxon>Eukaryota</taxon>
        <taxon>Sar</taxon>
        <taxon>Alveolata</taxon>
        <taxon>Ciliophora</taxon>
        <taxon>Intramacronucleata</taxon>
        <taxon>Oligohymenophorea</taxon>
        <taxon>Peniculida</taxon>
        <taxon>Parameciidae</taxon>
        <taxon>Paramecium</taxon>
    </lineage>
</organism>
<accession>A0A8S1TK74</accession>
<comment type="caution">
    <text evidence="3">The sequence shown here is derived from an EMBL/GenBank/DDBJ whole genome shotgun (WGS) entry which is preliminary data.</text>
</comment>
<keyword evidence="1" id="KW-0175">Coiled coil</keyword>
<feature type="coiled-coil region" evidence="1">
    <location>
        <begin position="90"/>
        <end position="128"/>
    </location>
</feature>
<evidence type="ECO:0000313" key="3">
    <source>
        <dbReference type="EMBL" id="CAD8152333.1"/>
    </source>
</evidence>
<proteinExistence type="predicted"/>
<dbReference type="Pfam" id="PF07534">
    <property type="entry name" value="TLD"/>
    <property type="match status" value="1"/>
</dbReference>
<protein>
    <recommendedName>
        <fullName evidence="2">TLDc domain-containing protein</fullName>
    </recommendedName>
</protein>
<evidence type="ECO:0000256" key="1">
    <source>
        <dbReference type="SAM" id="Coils"/>
    </source>
</evidence>
<dbReference type="OMA" id="ITHDVVN"/>
<keyword evidence="4" id="KW-1185">Reference proteome</keyword>
<dbReference type="EMBL" id="CAJJDP010000026">
    <property type="protein sequence ID" value="CAD8152333.1"/>
    <property type="molecule type" value="Genomic_DNA"/>
</dbReference>
<dbReference type="InterPro" id="IPR006571">
    <property type="entry name" value="TLDc_dom"/>
</dbReference>